<protein>
    <submittedName>
        <fullName evidence="7">Membrane transporter</fullName>
    </submittedName>
</protein>
<comment type="caution">
    <text evidence="7">The sequence shown here is derived from an EMBL/GenBank/DDBJ whole genome shotgun (WGS) entry which is preliminary data.</text>
</comment>
<sequence length="487" mass="54785">MSKEESISSKQRSDVAIAADFRDVDIAAQVAGGGYGDSIGEEDALRIRRKIDWHLMPLMCILYLMQFADKTTLGQSAVLGLNQSTHLTANQFNWLGTIFYLSFLAFEYPQNLALQYFPVGKWMSVNIFVWSVALCFLIVTSMFYTHAEQTLRVGYWFLMNGLAVIVIGFISFGVLHTKTDNFEPWQWLFIITGLMTLVVAVVFWFIFPDSPVNAKFLSTEEKRLAVLRIKSNQTGVENKHFKLNQLYESLLDPKTWLFALIVALSQIQNSLTNQRQLIVKMFGFSTLETTLLGCVDGVVVMIAIFGATKIASVFRNTRSIVVSTWIVPAVVGGILVITLPFTNKIGLLFSYWTALIGNGCLPVLLGWANNVTAGHSKRISTNAIILIAYAIGNACGPLMWHASYQPRNRIPWAIIIACNGAVAVLSIFIRIYLARENNIRERQTSDTTYEDVYIVVQDETGAEAKKKVDKAFLDLTDRQNRDYRYLL</sequence>
<evidence type="ECO:0000256" key="3">
    <source>
        <dbReference type="ARBA" id="ARBA00022692"/>
    </source>
</evidence>
<dbReference type="Proteomes" id="UP000757232">
    <property type="component" value="Unassembled WGS sequence"/>
</dbReference>
<name>A0A9Q5HQK5_SANBA</name>
<dbReference type="InterPro" id="IPR011701">
    <property type="entry name" value="MFS"/>
</dbReference>
<dbReference type="GO" id="GO:0022857">
    <property type="term" value="F:transmembrane transporter activity"/>
    <property type="evidence" value="ECO:0007669"/>
    <property type="project" value="InterPro"/>
</dbReference>
<feature type="transmembrane region" description="Helical" evidence="6">
    <location>
        <begin position="348"/>
        <end position="367"/>
    </location>
</feature>
<keyword evidence="3 6" id="KW-0812">Transmembrane</keyword>
<gene>
    <name evidence="7" type="ORF">A7U60_g8819</name>
</gene>
<dbReference type="Pfam" id="PF07690">
    <property type="entry name" value="MFS_1"/>
    <property type="match status" value="1"/>
</dbReference>
<evidence type="ECO:0000256" key="4">
    <source>
        <dbReference type="ARBA" id="ARBA00022989"/>
    </source>
</evidence>
<evidence type="ECO:0000313" key="7">
    <source>
        <dbReference type="EMBL" id="OCB84143.1"/>
    </source>
</evidence>
<dbReference type="PANTHER" id="PTHR43791">
    <property type="entry name" value="PERMEASE-RELATED"/>
    <property type="match status" value="1"/>
</dbReference>
<feature type="transmembrane region" description="Helical" evidence="6">
    <location>
        <begin position="379"/>
        <end position="400"/>
    </location>
</feature>
<proteinExistence type="predicted"/>
<dbReference type="OrthoDB" id="6730379at2759"/>
<keyword evidence="8" id="KW-1185">Reference proteome</keyword>
<dbReference type="EMBL" id="LNZH02000216">
    <property type="protein sequence ID" value="OCB84143.1"/>
    <property type="molecule type" value="Genomic_DNA"/>
</dbReference>
<evidence type="ECO:0000256" key="2">
    <source>
        <dbReference type="ARBA" id="ARBA00022448"/>
    </source>
</evidence>
<organism evidence="7 8">
    <name type="scientific">Sanghuangporus baumii</name>
    <name type="common">Phellinus baumii</name>
    <dbReference type="NCBI Taxonomy" id="108892"/>
    <lineage>
        <taxon>Eukaryota</taxon>
        <taxon>Fungi</taxon>
        <taxon>Dikarya</taxon>
        <taxon>Basidiomycota</taxon>
        <taxon>Agaricomycotina</taxon>
        <taxon>Agaricomycetes</taxon>
        <taxon>Hymenochaetales</taxon>
        <taxon>Hymenochaetaceae</taxon>
        <taxon>Sanghuangporus</taxon>
    </lineage>
</organism>
<accession>A0A9Q5HQK5</accession>
<keyword evidence="5 6" id="KW-0472">Membrane</keyword>
<dbReference type="PANTHER" id="PTHR43791:SF63">
    <property type="entry name" value="HIGH AFFINITY CYSTEINE TRANSPORTER"/>
    <property type="match status" value="1"/>
</dbReference>
<evidence type="ECO:0000313" key="8">
    <source>
        <dbReference type="Proteomes" id="UP000757232"/>
    </source>
</evidence>
<evidence type="ECO:0000256" key="6">
    <source>
        <dbReference type="SAM" id="Phobius"/>
    </source>
</evidence>
<dbReference type="GO" id="GO:0016020">
    <property type="term" value="C:membrane"/>
    <property type="evidence" value="ECO:0007669"/>
    <property type="project" value="UniProtKB-SubCell"/>
</dbReference>
<feature type="transmembrane region" description="Helical" evidence="6">
    <location>
        <begin position="88"/>
        <end position="106"/>
    </location>
</feature>
<dbReference type="Gene3D" id="1.20.1250.20">
    <property type="entry name" value="MFS general substrate transporter like domains"/>
    <property type="match status" value="2"/>
</dbReference>
<comment type="subcellular location">
    <subcellularLocation>
        <location evidence="1">Membrane</location>
        <topology evidence="1">Multi-pass membrane protein</topology>
    </subcellularLocation>
</comment>
<keyword evidence="2" id="KW-0813">Transport</keyword>
<dbReference type="InterPro" id="IPR036259">
    <property type="entry name" value="MFS_trans_sf"/>
</dbReference>
<keyword evidence="4 6" id="KW-1133">Transmembrane helix</keyword>
<feature type="transmembrane region" description="Helical" evidence="6">
    <location>
        <begin position="412"/>
        <end position="433"/>
    </location>
</feature>
<feature type="transmembrane region" description="Helical" evidence="6">
    <location>
        <begin position="320"/>
        <end position="342"/>
    </location>
</feature>
<feature type="transmembrane region" description="Helical" evidence="6">
    <location>
        <begin position="187"/>
        <end position="207"/>
    </location>
</feature>
<evidence type="ECO:0000256" key="5">
    <source>
        <dbReference type="ARBA" id="ARBA00023136"/>
    </source>
</evidence>
<feature type="transmembrane region" description="Helical" evidence="6">
    <location>
        <begin position="153"/>
        <end position="175"/>
    </location>
</feature>
<evidence type="ECO:0000256" key="1">
    <source>
        <dbReference type="ARBA" id="ARBA00004141"/>
    </source>
</evidence>
<feature type="transmembrane region" description="Helical" evidence="6">
    <location>
        <begin position="127"/>
        <end position="147"/>
    </location>
</feature>
<dbReference type="SUPFAM" id="SSF103473">
    <property type="entry name" value="MFS general substrate transporter"/>
    <property type="match status" value="1"/>
</dbReference>
<reference evidence="7" key="1">
    <citation type="submission" date="2016-06" db="EMBL/GenBank/DDBJ databases">
        <title>Draft Genome sequence of the fungus Inonotus baumii.</title>
        <authorList>
            <person name="Zhu H."/>
            <person name="Lin W."/>
        </authorList>
    </citation>
    <scope>NUCLEOTIDE SEQUENCE</scope>
    <source>
        <strain evidence="7">821</strain>
    </source>
</reference>
<dbReference type="AlphaFoldDB" id="A0A9Q5HQK5"/>